<dbReference type="Proteomes" id="UP001596353">
    <property type="component" value="Unassembled WGS sequence"/>
</dbReference>
<gene>
    <name evidence="1" type="primary">tssF</name>
    <name evidence="1" type="ORF">ACFQFQ_26960</name>
</gene>
<dbReference type="EMBL" id="JBHSWG010000004">
    <property type="protein sequence ID" value="MFC6762344.1"/>
    <property type="molecule type" value="Genomic_DNA"/>
</dbReference>
<accession>A0ABW2BBB6</accession>
<evidence type="ECO:0000313" key="2">
    <source>
        <dbReference type="Proteomes" id="UP001596353"/>
    </source>
</evidence>
<name>A0ABW2BBB6_9RHOB</name>
<sequence>MDQAFLQYYEDELTHIRSLAGEFAALHPNVAGNLSITSVPCPDPYVERLLEGVAFLAARTRLKIDVESSRYVRNLLDALYPDLAGPAPAMTMATLTPGPQVDRMLDGHQVRRGTRLVASLREGLQTRATYTTSQTVHLWPITLAGAEYLQDRGALAQAGVPETQLRDHEAGLRITIKRRGAGSLSELSLQNLDLYFGAGARGGAIFDALFGFGGPILSRPADKKAPFDVGPAPAMIGVGDDDALLPRVRSSFEGYRLLREYFLMPERFFATRLAGLGDTIRRCEKNQLEVIVLLRSSDASLSGVKAGDFRLFAAPIVNLFEHECNLVDLSPHRPGHLVHADRTRPWDFEIYRLLRVEDADAQGPGARVTPLFSVEQQSDSGHVYAFERRPRRPNTDEVRRGQTRSSYGGDDFYVSVARPANRRDAKPIRRLDIRALCTNRDLPILDDTPRLTLETGDPVTEIDLLRPMRRPRPSLRATLPSGAAGEAQLDDLTWRWISQLSLNHISLAADEKDAEPLRALIQLYARRGDPNLARHGQSVTRVSSTRLIERIARPGPVCFGHGTQITLDIDDTVLSGGSRLLLSALLAQLFTRHTGINSFVRTRTRLSQTQTEISWPMTPGTRAQI</sequence>
<protein>
    <submittedName>
        <fullName evidence="1">Type VI secretion system baseplate subunit TssF</fullName>
    </submittedName>
</protein>
<comment type="caution">
    <text evidence="1">The sequence shown here is derived from an EMBL/GenBank/DDBJ whole genome shotgun (WGS) entry which is preliminary data.</text>
</comment>
<dbReference type="NCBIfam" id="TIGR03359">
    <property type="entry name" value="VI_chp_6"/>
    <property type="match status" value="1"/>
</dbReference>
<organism evidence="1 2">
    <name type="scientific">Sulfitobacter porphyrae</name>
    <dbReference type="NCBI Taxonomy" id="1246864"/>
    <lineage>
        <taxon>Bacteria</taxon>
        <taxon>Pseudomonadati</taxon>
        <taxon>Pseudomonadota</taxon>
        <taxon>Alphaproteobacteria</taxon>
        <taxon>Rhodobacterales</taxon>
        <taxon>Roseobacteraceae</taxon>
        <taxon>Sulfitobacter</taxon>
    </lineage>
</organism>
<dbReference type="InterPro" id="IPR010272">
    <property type="entry name" value="T6SS_TssF"/>
</dbReference>
<dbReference type="PANTHER" id="PTHR35370">
    <property type="entry name" value="CYTOPLASMIC PROTEIN-RELATED-RELATED"/>
    <property type="match status" value="1"/>
</dbReference>
<dbReference type="PANTHER" id="PTHR35370:SF1">
    <property type="entry name" value="TYPE VI SECRETION SYSTEM COMPONENT TSSF1"/>
    <property type="match status" value="1"/>
</dbReference>
<proteinExistence type="predicted"/>
<dbReference type="PIRSF" id="PIRSF028304">
    <property type="entry name" value="UCP028304"/>
    <property type="match status" value="1"/>
</dbReference>
<dbReference type="Pfam" id="PF05947">
    <property type="entry name" value="T6SS_TssF"/>
    <property type="match status" value="1"/>
</dbReference>
<evidence type="ECO:0000313" key="1">
    <source>
        <dbReference type="EMBL" id="MFC6762344.1"/>
    </source>
</evidence>
<keyword evidence="2" id="KW-1185">Reference proteome</keyword>
<reference evidence="2" key="1">
    <citation type="journal article" date="2019" name="Int. J. Syst. Evol. Microbiol.">
        <title>The Global Catalogue of Microorganisms (GCM) 10K type strain sequencing project: providing services to taxonomists for standard genome sequencing and annotation.</title>
        <authorList>
            <consortium name="The Broad Institute Genomics Platform"/>
            <consortium name="The Broad Institute Genome Sequencing Center for Infectious Disease"/>
            <person name="Wu L."/>
            <person name="Ma J."/>
        </authorList>
    </citation>
    <scope>NUCLEOTIDE SEQUENCE [LARGE SCALE GENOMIC DNA]</scope>
    <source>
        <strain evidence="2">CCUG 66188</strain>
    </source>
</reference>